<dbReference type="RefSeq" id="WP_348738890.1">
    <property type="nucleotide sequence ID" value="NZ_CAXJRC010000033.1"/>
</dbReference>
<gene>
    <name evidence="2" type="ORF">T190115A13A_30079</name>
</gene>
<evidence type="ECO:0000313" key="2">
    <source>
        <dbReference type="EMBL" id="CAL2107233.1"/>
    </source>
</evidence>
<accession>A0ABP1FBW2</accession>
<keyword evidence="3" id="KW-1185">Reference proteome</keyword>
<organism evidence="2 3">
    <name type="scientific">Tenacibaculum vairaonense</name>
    <dbReference type="NCBI Taxonomy" id="3137860"/>
    <lineage>
        <taxon>Bacteria</taxon>
        <taxon>Pseudomonadati</taxon>
        <taxon>Bacteroidota</taxon>
        <taxon>Flavobacteriia</taxon>
        <taxon>Flavobacteriales</taxon>
        <taxon>Flavobacteriaceae</taxon>
        <taxon>Tenacibaculum</taxon>
    </lineage>
</organism>
<feature type="region of interest" description="Disordered" evidence="1">
    <location>
        <begin position="114"/>
        <end position="134"/>
    </location>
</feature>
<dbReference type="Proteomes" id="UP001497602">
    <property type="component" value="Unassembled WGS sequence"/>
</dbReference>
<evidence type="ECO:0000256" key="1">
    <source>
        <dbReference type="SAM" id="MobiDB-lite"/>
    </source>
</evidence>
<feature type="compositionally biased region" description="Basic and acidic residues" evidence="1">
    <location>
        <begin position="115"/>
        <end position="127"/>
    </location>
</feature>
<reference evidence="2 3" key="1">
    <citation type="submission" date="2024-05" db="EMBL/GenBank/DDBJ databases">
        <authorList>
            <person name="Duchaud E."/>
        </authorList>
    </citation>
    <scope>NUCLEOTIDE SEQUENCE [LARGE SCALE GENOMIC DNA]</scope>
    <source>
        <strain evidence="2">Ena-SAMPLE-TAB-13-05-2024-13:56:06:370-140305</strain>
    </source>
</reference>
<dbReference type="EMBL" id="CAXJRC010000033">
    <property type="protein sequence ID" value="CAL2107233.1"/>
    <property type="molecule type" value="Genomic_DNA"/>
</dbReference>
<comment type="caution">
    <text evidence="2">The sequence shown here is derived from an EMBL/GenBank/DDBJ whole genome shotgun (WGS) entry which is preliminary data.</text>
</comment>
<evidence type="ECO:0000313" key="3">
    <source>
        <dbReference type="Proteomes" id="UP001497602"/>
    </source>
</evidence>
<name>A0ABP1FBW2_9FLAO</name>
<sequence length="240" mass="27442">MSKQYETGHSKNVANFQKLIEQIAVYTKYNPPIESLKLENLNILYNSGLTVLKELEEKRNANKIAIHQRQEAYENLKPISSQIISHLDILNPNEGTFEQAKSLKRLIQGSSTKTKKVEENKEDEETKTTSTSRQSYTELAENFSKLLQVLATVENYHPNTEALKLENLTSYHVNLVSTTQAVNQTEAIFKTKLIERNNLLYADNTGLYDIAQDVKKYVKSVYGNSAKEYTNISKIKFTNK</sequence>
<protein>
    <submittedName>
        <fullName evidence="2">Uncharacterized protein</fullName>
    </submittedName>
</protein>
<proteinExistence type="predicted"/>